<gene>
    <name evidence="1" type="ORF">TST_0741</name>
</gene>
<dbReference type="STRING" id="1298851.TST_0741"/>
<sequence>MNGVRRKWAKNWELFQYEENKGNNELSCQLTCMSLPDFAVIRIFTQHRPALERCSIKAEIRNLRGAINIRKFKSMDTTVNAEGGSHALNFAHIDPHSNLQNAGKSIVFTIPIGDANKLRILPGSPAKVYVNANSSTAQVELNEVSNFNSGFHRQVSRRPSKNVVPKYRRIHPYVPGFNKEIPII</sequence>
<dbReference type="EMBL" id="AP013035">
    <property type="protein sequence ID" value="BAT71546.1"/>
    <property type="molecule type" value="Genomic_DNA"/>
</dbReference>
<dbReference type="RefSeq" id="WP_068549541.1">
    <property type="nucleotide sequence ID" value="NZ_AP013035.1"/>
</dbReference>
<protein>
    <submittedName>
        <fullName evidence="1">Uncharacterized protein</fullName>
    </submittedName>
</protein>
<evidence type="ECO:0000313" key="2">
    <source>
        <dbReference type="Proteomes" id="UP000063234"/>
    </source>
</evidence>
<organism evidence="1 2">
    <name type="scientific">Thermosulfidibacter takaii (strain DSM 17441 / JCM 13301 / NBRC 103674 / ABI70S6)</name>
    <dbReference type="NCBI Taxonomy" id="1298851"/>
    <lineage>
        <taxon>Bacteria</taxon>
        <taxon>Pseudomonadati</taxon>
        <taxon>Thermosulfidibacterota</taxon>
        <taxon>Thermosulfidibacteria</taxon>
        <taxon>Thermosulfidibacterales</taxon>
        <taxon>Thermosulfidibacteraceae</taxon>
    </lineage>
</organism>
<name>A0A0S3QT89_THET7</name>
<reference evidence="2" key="1">
    <citation type="journal article" date="2018" name="Science">
        <title>A primordial and reversible TCA cycle in a facultatively chemolithoautotrophic thermophile.</title>
        <authorList>
            <person name="Nunoura T."/>
            <person name="Chikaraishi Y."/>
            <person name="Izaki R."/>
            <person name="Suwa T."/>
            <person name="Sato T."/>
            <person name="Harada T."/>
            <person name="Mori K."/>
            <person name="Kato Y."/>
            <person name="Miyazaki M."/>
            <person name="Shimamura S."/>
            <person name="Yanagawa K."/>
            <person name="Shuto A."/>
            <person name="Ohkouchi N."/>
            <person name="Fujita N."/>
            <person name="Takaki Y."/>
            <person name="Atomi H."/>
            <person name="Takai K."/>
        </authorList>
    </citation>
    <scope>NUCLEOTIDE SEQUENCE [LARGE SCALE GENOMIC DNA]</scope>
    <source>
        <strain evidence="2">DSM 17441 / JCM 13301 / NBRC 103674 / ABI70S6</strain>
    </source>
</reference>
<evidence type="ECO:0000313" key="1">
    <source>
        <dbReference type="EMBL" id="BAT71546.1"/>
    </source>
</evidence>
<accession>A0A0S3QT89</accession>
<dbReference type="AlphaFoldDB" id="A0A0S3QT89"/>
<dbReference type="KEGG" id="ttk:TST_0741"/>
<dbReference type="Proteomes" id="UP000063234">
    <property type="component" value="Chromosome"/>
</dbReference>
<keyword evidence="2" id="KW-1185">Reference proteome</keyword>
<proteinExistence type="predicted"/>